<accession>A0A060NR89</accession>
<dbReference type="OrthoDB" id="332706at2"/>
<evidence type="ECO:0000313" key="1">
    <source>
        <dbReference type="EMBL" id="BAO82068.1"/>
    </source>
</evidence>
<dbReference type="STRING" id="1458425.SRAA_2214"/>
<dbReference type="Proteomes" id="UP000067461">
    <property type="component" value="Chromosome"/>
</dbReference>
<proteinExistence type="predicted"/>
<dbReference type="InterPro" id="IPR029058">
    <property type="entry name" value="AB_hydrolase_fold"/>
</dbReference>
<dbReference type="SUPFAM" id="SSF53474">
    <property type="entry name" value="alpha/beta-Hydrolases"/>
    <property type="match status" value="1"/>
</dbReference>
<dbReference type="RefSeq" id="WP_052467569.1">
    <property type="nucleotide sequence ID" value="NZ_AP014568.1"/>
</dbReference>
<keyword evidence="2" id="KW-1185">Reference proteome</keyword>
<dbReference type="KEGG" id="cbaa:SRAA_2214"/>
<dbReference type="EMBL" id="AP014568">
    <property type="protein sequence ID" value="BAO82068.1"/>
    <property type="molecule type" value="Genomic_DNA"/>
</dbReference>
<dbReference type="Gene3D" id="3.40.50.1820">
    <property type="entry name" value="alpha/beta hydrolase"/>
    <property type="match status" value="1"/>
</dbReference>
<evidence type="ECO:0000313" key="2">
    <source>
        <dbReference type="Proteomes" id="UP000067461"/>
    </source>
</evidence>
<sequence length="298" mass="32447">MQIYPFPAHADASASPGPERDPGQIVALPAALHHGLGAWVGVPARLDPTLPVLVAVHGIGRAARSQVQAFIGRANQQGRLVVAPRFDSTHWPGYQRLGPRGRRADAALLMLLESIGFRWRVNTRRIALFGYSGGAQFAHRFALLHPHRIENLCVCASGWYTWPDEQAFPHGLGLPLHKSVGNGQAAGGGVLSAQRLARFLQIPIEVAVGSEDCHVDENTRSSPPLDALQGRDRLTRARRWVAQLRHIGQMRGLSSQVRLTVLPQAGHDFKQCMASGQLAELALPEPKPHGNLRNLVFA</sequence>
<organism evidence="1 2">
    <name type="scientific">Serpentinimonas raichei</name>
    <dbReference type="NCBI Taxonomy" id="1458425"/>
    <lineage>
        <taxon>Bacteria</taxon>
        <taxon>Pseudomonadati</taxon>
        <taxon>Pseudomonadota</taxon>
        <taxon>Betaproteobacteria</taxon>
        <taxon>Burkholderiales</taxon>
        <taxon>Comamonadaceae</taxon>
        <taxon>Serpentinimonas</taxon>
    </lineage>
</organism>
<name>A0A060NR89_9BURK</name>
<dbReference type="AlphaFoldDB" id="A0A060NR89"/>
<dbReference type="HOGENOM" id="CLU_060915_0_0_4"/>
<protein>
    <submittedName>
        <fullName evidence="1">Predicted esterase</fullName>
    </submittedName>
</protein>
<reference evidence="1 2" key="1">
    <citation type="journal article" date="2014" name="Nat. Commun.">
        <title>Physiological and genomic features of highly alkaliphilic hydrogen-utilizing Betaproteobacteria from a continental serpentinizing site.</title>
        <authorList>
            <person name="Suzuki S."/>
            <person name="Kuenen J.G."/>
            <person name="Schipper K."/>
            <person name="van der Velde S."/>
            <person name="Ishii S."/>
            <person name="Wu A."/>
            <person name="Sorokin D.Y."/>
            <person name="Tenney A."/>
            <person name="Meng X.Y."/>
            <person name="Morrill P.L."/>
            <person name="Kamagata Y."/>
            <person name="Muyzer G."/>
            <person name="Nealson K.H."/>
        </authorList>
    </citation>
    <scope>NUCLEOTIDE SEQUENCE [LARGE SCALE GENOMIC DNA]</scope>
    <source>
        <strain evidence="1 2">A1</strain>
    </source>
</reference>
<gene>
    <name evidence="1" type="ORF">SRAA_2214</name>
</gene>